<dbReference type="Proteomes" id="UP001611580">
    <property type="component" value="Unassembled WGS sequence"/>
</dbReference>
<dbReference type="CDD" id="cd04301">
    <property type="entry name" value="NAT_SF"/>
    <property type="match status" value="1"/>
</dbReference>
<dbReference type="RefSeq" id="WP_397406267.1">
    <property type="nucleotide sequence ID" value="NZ_JBIRYI010000013.1"/>
</dbReference>
<dbReference type="Gene3D" id="3.40.630.30">
    <property type="match status" value="1"/>
</dbReference>
<evidence type="ECO:0000256" key="1">
    <source>
        <dbReference type="SAM" id="MobiDB-lite"/>
    </source>
</evidence>
<keyword evidence="5" id="KW-1185">Reference proteome</keyword>
<dbReference type="PROSITE" id="PS51186">
    <property type="entry name" value="GNAT"/>
    <property type="match status" value="1"/>
</dbReference>
<accession>A0ABW7XPN5</accession>
<dbReference type="InterPro" id="IPR016181">
    <property type="entry name" value="Acyl_CoA_acyltransferase"/>
</dbReference>
<feature type="domain" description="N-acetyltransferase" evidence="3">
    <location>
        <begin position="49"/>
        <end position="135"/>
    </location>
</feature>
<keyword evidence="4" id="KW-0012">Acyltransferase</keyword>
<feature type="compositionally biased region" description="Polar residues" evidence="1">
    <location>
        <begin position="9"/>
        <end position="22"/>
    </location>
</feature>
<evidence type="ECO:0000259" key="3">
    <source>
        <dbReference type="PROSITE" id="PS51729"/>
    </source>
</evidence>
<protein>
    <submittedName>
        <fullName evidence="4">GNAT family N-acetyltransferase</fullName>
        <ecNumber evidence="4">2.3.1.-</ecNumber>
    </submittedName>
</protein>
<dbReference type="InterPro" id="IPR031165">
    <property type="entry name" value="GNAT_YJDJ"/>
</dbReference>
<dbReference type="GO" id="GO:0016746">
    <property type="term" value="F:acyltransferase activity"/>
    <property type="evidence" value="ECO:0007669"/>
    <property type="project" value="UniProtKB-KW"/>
</dbReference>
<dbReference type="SUPFAM" id="SSF55729">
    <property type="entry name" value="Acyl-CoA N-acyltransferases (Nat)"/>
    <property type="match status" value="1"/>
</dbReference>
<keyword evidence="4" id="KW-0808">Transferase</keyword>
<organism evidence="4 5">
    <name type="scientific">Promicromonospora kroppenstedtii</name>
    <dbReference type="NCBI Taxonomy" id="440482"/>
    <lineage>
        <taxon>Bacteria</taxon>
        <taxon>Bacillati</taxon>
        <taxon>Actinomycetota</taxon>
        <taxon>Actinomycetes</taxon>
        <taxon>Micrococcales</taxon>
        <taxon>Promicromonosporaceae</taxon>
        <taxon>Promicromonospora</taxon>
    </lineage>
</organism>
<dbReference type="EMBL" id="JBIRYI010000013">
    <property type="protein sequence ID" value="MFI2489195.1"/>
    <property type="molecule type" value="Genomic_DNA"/>
</dbReference>
<dbReference type="EC" id="2.3.1.-" evidence="4"/>
<dbReference type="InterPro" id="IPR000182">
    <property type="entry name" value="GNAT_dom"/>
</dbReference>
<evidence type="ECO:0000259" key="2">
    <source>
        <dbReference type="PROSITE" id="PS51186"/>
    </source>
</evidence>
<dbReference type="Pfam" id="PF14542">
    <property type="entry name" value="Acetyltransf_CG"/>
    <property type="match status" value="1"/>
</dbReference>
<evidence type="ECO:0000313" key="4">
    <source>
        <dbReference type="EMBL" id="MFI2489195.1"/>
    </source>
</evidence>
<evidence type="ECO:0000313" key="5">
    <source>
        <dbReference type="Proteomes" id="UP001611580"/>
    </source>
</evidence>
<comment type="caution">
    <text evidence="4">The sequence shown here is derived from an EMBL/GenBank/DDBJ whole genome shotgun (WGS) entry which is preliminary data.</text>
</comment>
<name>A0ABW7XPN5_9MICO</name>
<dbReference type="PROSITE" id="PS51729">
    <property type="entry name" value="GNAT_YJDJ"/>
    <property type="match status" value="1"/>
</dbReference>
<gene>
    <name evidence="4" type="ORF">ACH47X_19960</name>
</gene>
<feature type="region of interest" description="Disordered" evidence="1">
    <location>
        <begin position="1"/>
        <end position="40"/>
    </location>
</feature>
<sequence>MTDPDPNTLAPQHTAAGTSSGTPVPDDDQKALMGEVAGDDDQSLELTITKDETAGIYDATVADQEVGGLTYRDHDGRVVLVAVSILPQFRHQGAATQLIRHVLDDLRAQGKKATVLCPIVRTFIDKHTDYQDVVDPQHPGVVKVSPR</sequence>
<reference evidence="4 5" key="1">
    <citation type="submission" date="2024-10" db="EMBL/GenBank/DDBJ databases">
        <title>The Natural Products Discovery Center: Release of the First 8490 Sequenced Strains for Exploring Actinobacteria Biosynthetic Diversity.</title>
        <authorList>
            <person name="Kalkreuter E."/>
            <person name="Kautsar S.A."/>
            <person name="Yang D."/>
            <person name="Bader C.D."/>
            <person name="Teijaro C.N."/>
            <person name="Fluegel L."/>
            <person name="Davis C.M."/>
            <person name="Simpson J.R."/>
            <person name="Lauterbach L."/>
            <person name="Steele A.D."/>
            <person name="Gui C."/>
            <person name="Meng S."/>
            <person name="Li G."/>
            <person name="Viehrig K."/>
            <person name="Ye F."/>
            <person name="Su P."/>
            <person name="Kiefer A.F."/>
            <person name="Nichols A."/>
            <person name="Cepeda A.J."/>
            <person name="Yan W."/>
            <person name="Fan B."/>
            <person name="Jiang Y."/>
            <person name="Adhikari A."/>
            <person name="Zheng C.-J."/>
            <person name="Schuster L."/>
            <person name="Cowan T.M."/>
            <person name="Smanski M.J."/>
            <person name="Chevrette M.G."/>
            <person name="De Carvalho L.P.S."/>
            <person name="Shen B."/>
        </authorList>
    </citation>
    <scope>NUCLEOTIDE SEQUENCE [LARGE SCALE GENOMIC DNA]</scope>
    <source>
        <strain evidence="4 5">NPDC019481</strain>
    </source>
</reference>
<proteinExistence type="predicted"/>
<feature type="domain" description="N-acetyltransferase" evidence="2">
    <location>
        <begin position="16"/>
        <end position="147"/>
    </location>
</feature>